<keyword evidence="2" id="KW-1133">Transmembrane helix</keyword>
<keyword evidence="2" id="KW-0812">Transmembrane</keyword>
<keyword evidence="2" id="KW-0472">Membrane</keyword>
<name>A0A1A3BFY5_MYCAS</name>
<evidence type="ECO:0000256" key="2">
    <source>
        <dbReference type="SAM" id="Phobius"/>
    </source>
</evidence>
<evidence type="ECO:0000313" key="5">
    <source>
        <dbReference type="Proteomes" id="UP000093795"/>
    </source>
</evidence>
<dbReference type="RefSeq" id="WP_065123936.1">
    <property type="nucleotide sequence ID" value="NZ_LZKQ01000337.1"/>
</dbReference>
<dbReference type="Pfam" id="PF13559">
    <property type="entry name" value="DUF4129"/>
    <property type="match status" value="1"/>
</dbReference>
<protein>
    <recommendedName>
        <fullName evidence="3">Protein-glutamine gamma-glutamyltransferase-like C-terminal domain-containing protein</fullName>
    </recommendedName>
</protein>
<feature type="compositionally biased region" description="Pro residues" evidence="1">
    <location>
        <begin position="134"/>
        <end position="148"/>
    </location>
</feature>
<feature type="transmembrane region" description="Helical" evidence="2">
    <location>
        <begin position="96"/>
        <end position="119"/>
    </location>
</feature>
<dbReference type="eggNOG" id="ENOG5033KDT">
    <property type="taxonomic scope" value="Bacteria"/>
</dbReference>
<dbReference type="STRING" id="1790.A5645_22245"/>
<dbReference type="OrthoDB" id="4571933at2"/>
<accession>A0A1A3BFY5</accession>
<feature type="region of interest" description="Disordered" evidence="1">
    <location>
        <begin position="184"/>
        <end position="207"/>
    </location>
</feature>
<feature type="transmembrane region" description="Helical" evidence="2">
    <location>
        <begin position="45"/>
        <end position="65"/>
    </location>
</feature>
<reference evidence="4 5" key="1">
    <citation type="submission" date="2016-06" db="EMBL/GenBank/DDBJ databases">
        <authorList>
            <person name="Kjaerup R.B."/>
            <person name="Dalgaard T.S."/>
            <person name="Juul-Madsen H.R."/>
        </authorList>
    </citation>
    <scope>NUCLEOTIDE SEQUENCE [LARGE SCALE GENOMIC DNA]</scope>
    <source>
        <strain evidence="4 5">1081914.2</strain>
    </source>
</reference>
<organism evidence="4 5">
    <name type="scientific">Mycobacterium asiaticum</name>
    <dbReference type="NCBI Taxonomy" id="1790"/>
    <lineage>
        <taxon>Bacteria</taxon>
        <taxon>Bacillati</taxon>
        <taxon>Actinomycetota</taxon>
        <taxon>Actinomycetes</taxon>
        <taxon>Mycobacteriales</taxon>
        <taxon>Mycobacteriaceae</taxon>
        <taxon>Mycobacterium</taxon>
    </lineage>
</organism>
<dbReference type="AlphaFoldDB" id="A0A1A3BFY5"/>
<comment type="caution">
    <text evidence="4">The sequence shown here is derived from an EMBL/GenBank/DDBJ whole genome shotgun (WGS) entry which is preliminary data.</text>
</comment>
<gene>
    <name evidence="4" type="ORF">A9X01_08565</name>
</gene>
<feature type="transmembrane region" description="Helical" evidence="2">
    <location>
        <begin position="159"/>
        <end position="179"/>
    </location>
</feature>
<dbReference type="InterPro" id="IPR025403">
    <property type="entry name" value="TgpA-like_C"/>
</dbReference>
<proteinExistence type="predicted"/>
<feature type="region of interest" description="Disordered" evidence="1">
    <location>
        <begin position="128"/>
        <end position="156"/>
    </location>
</feature>
<dbReference type="Proteomes" id="UP000093795">
    <property type="component" value="Unassembled WGS sequence"/>
</dbReference>
<sequence length="318" mass="33774">MFDKPTGRVVAVLVLLIVAAAALRGYLPPQHDARLADDGGNRAPLMFLVAAIAATVGLLAFSLIARFRDPRAVAPSTGNLSEMLGRGSGERPSWRVVLIALGVIVAWLVIALLLSRLWAPPEINLDAPQQSSAPAPPSVPRDGPPPKQPSHRNDNGDTLGALLAFVPVLLMLFAGGVIASRRRRQPAAPAPPALNRKDSPAPEAASESLVRAAEVGLAEMADLSRQPREAIIACYAAMERELANVPGAVPQEADTPTEVLARAVAHRALRADTAVELVNLFEEARFSPHVMNEGHRETAVRVLELVLDEIAPRSSEAV</sequence>
<dbReference type="EMBL" id="LZKQ01000337">
    <property type="protein sequence ID" value="OBI72336.1"/>
    <property type="molecule type" value="Genomic_DNA"/>
</dbReference>
<feature type="domain" description="Protein-glutamine gamma-glutamyltransferase-like C-terminal" evidence="3">
    <location>
        <begin position="234"/>
        <end position="304"/>
    </location>
</feature>
<evidence type="ECO:0000259" key="3">
    <source>
        <dbReference type="Pfam" id="PF13559"/>
    </source>
</evidence>
<evidence type="ECO:0000313" key="4">
    <source>
        <dbReference type="EMBL" id="OBI72336.1"/>
    </source>
</evidence>
<evidence type="ECO:0000256" key="1">
    <source>
        <dbReference type="SAM" id="MobiDB-lite"/>
    </source>
</evidence>